<accession>A0A2U2J196</accession>
<dbReference type="InterPro" id="IPR012310">
    <property type="entry name" value="DNA_ligase_ATP-dep_cent"/>
</dbReference>
<dbReference type="CDD" id="cd07905">
    <property type="entry name" value="Adenylation_DNA_ligase_LigC"/>
    <property type="match status" value="1"/>
</dbReference>
<dbReference type="GO" id="GO:0006310">
    <property type="term" value="P:DNA recombination"/>
    <property type="evidence" value="ECO:0007669"/>
    <property type="project" value="InterPro"/>
</dbReference>
<feature type="domain" description="ATP-dependent DNA ligase family profile" evidence="6">
    <location>
        <begin position="120"/>
        <end position="234"/>
    </location>
</feature>
<evidence type="ECO:0000256" key="1">
    <source>
        <dbReference type="ARBA" id="ARBA00007572"/>
    </source>
</evidence>
<sequence>MSGFDRLPVQPGLLPMEAKLVDALPEEPGWQYEPKWDGFRCLVFRDGDAVDLRSKSGKPLGRYFPEVEAMIAALKPSRLAVDGELIIPVNGALSFEALQLRLHPAESRVRKLAAETPAQLMLFDCLVSADGESLLERPLSERREALEAFYAGEKHGALRLSPCTHDRRKAEGWLEGAGASLDGVVAKRIDGSYVPGERAMLKVKRLRTADCVVGGFRYAARGGEVGSLLLGLYNAEGKLDHVGFTSAIPAEERADLTRRLEAMVEPPGFTGNAPGGPSRWSTERSGEWQPLRPELVVEVRYDHVTGRRFRHGTKFLRWRPDKAPEQCRMDQLAEGSIDSPALP</sequence>
<dbReference type="SUPFAM" id="SSF56091">
    <property type="entry name" value="DNA ligase/mRNA capping enzyme, catalytic domain"/>
    <property type="match status" value="1"/>
</dbReference>
<dbReference type="Pfam" id="PF04679">
    <property type="entry name" value="DNA_ligase_A_C"/>
    <property type="match status" value="1"/>
</dbReference>
<dbReference type="InterPro" id="IPR050191">
    <property type="entry name" value="ATP-dep_DNA_ligase"/>
</dbReference>
<dbReference type="InterPro" id="IPR012340">
    <property type="entry name" value="NA-bd_OB-fold"/>
</dbReference>
<dbReference type="GO" id="GO:0006281">
    <property type="term" value="P:DNA repair"/>
    <property type="evidence" value="ECO:0007669"/>
    <property type="project" value="InterPro"/>
</dbReference>
<dbReference type="PROSITE" id="PS50160">
    <property type="entry name" value="DNA_LIGASE_A3"/>
    <property type="match status" value="1"/>
</dbReference>
<dbReference type="GO" id="GO:0005524">
    <property type="term" value="F:ATP binding"/>
    <property type="evidence" value="ECO:0007669"/>
    <property type="project" value="InterPro"/>
</dbReference>
<gene>
    <name evidence="7" type="ORF">DF286_03790</name>
</gene>
<organism evidence="7 8">
    <name type="scientific">Allosphingosinicella humi</name>
    <dbReference type="NCBI Taxonomy" id="2068657"/>
    <lineage>
        <taxon>Bacteria</taxon>
        <taxon>Pseudomonadati</taxon>
        <taxon>Pseudomonadota</taxon>
        <taxon>Alphaproteobacteria</taxon>
        <taxon>Sphingomonadales</taxon>
        <taxon>Sphingomonadaceae</taxon>
        <taxon>Allosphingosinicella</taxon>
    </lineage>
</organism>
<dbReference type="PANTHER" id="PTHR45674:SF4">
    <property type="entry name" value="DNA LIGASE 1"/>
    <property type="match status" value="1"/>
</dbReference>
<dbReference type="GO" id="GO:0003910">
    <property type="term" value="F:DNA ligase (ATP) activity"/>
    <property type="evidence" value="ECO:0007669"/>
    <property type="project" value="UniProtKB-EC"/>
</dbReference>
<comment type="caution">
    <text evidence="7">The sequence shown here is derived from an EMBL/GenBank/DDBJ whole genome shotgun (WGS) entry which is preliminary data.</text>
</comment>
<comment type="catalytic activity">
    <reaction evidence="4">
        <text>ATP + (deoxyribonucleotide)n-3'-hydroxyl + 5'-phospho-(deoxyribonucleotide)m = (deoxyribonucleotide)n+m + AMP + diphosphate.</text>
        <dbReference type="EC" id="6.5.1.1"/>
    </reaction>
</comment>
<proteinExistence type="inferred from homology"/>
<dbReference type="Pfam" id="PF01068">
    <property type="entry name" value="DNA_ligase_A_M"/>
    <property type="match status" value="1"/>
</dbReference>
<dbReference type="EMBL" id="QFFF01000001">
    <property type="protein sequence ID" value="PWG02084.1"/>
    <property type="molecule type" value="Genomic_DNA"/>
</dbReference>
<dbReference type="InterPro" id="IPR012309">
    <property type="entry name" value="DNA_ligase_ATP-dep_C"/>
</dbReference>
<keyword evidence="8" id="KW-1185">Reference proteome</keyword>
<feature type="region of interest" description="Disordered" evidence="5">
    <location>
        <begin position="265"/>
        <end position="285"/>
    </location>
</feature>
<dbReference type="PROSITE" id="PS00697">
    <property type="entry name" value="DNA_LIGASE_A1"/>
    <property type="match status" value="1"/>
</dbReference>
<dbReference type="EC" id="6.5.1.1" evidence="2"/>
<dbReference type="Gene3D" id="3.30.1490.70">
    <property type="match status" value="1"/>
</dbReference>
<dbReference type="InterPro" id="IPR016059">
    <property type="entry name" value="DNA_ligase_ATP-dep_CS"/>
</dbReference>
<dbReference type="Proteomes" id="UP000245916">
    <property type="component" value="Unassembled WGS sequence"/>
</dbReference>
<dbReference type="OrthoDB" id="9770771at2"/>
<dbReference type="RefSeq" id="WP_109270224.1">
    <property type="nucleotide sequence ID" value="NZ_QFFF01000001.1"/>
</dbReference>
<comment type="similarity">
    <text evidence="1">Belongs to the ATP-dependent DNA ligase family.</text>
</comment>
<evidence type="ECO:0000256" key="4">
    <source>
        <dbReference type="ARBA" id="ARBA00034003"/>
    </source>
</evidence>
<reference evidence="7 8" key="1">
    <citation type="submission" date="2018-05" db="EMBL/GenBank/DDBJ databases">
        <title>Genome of Sphingosinicella humi QZX222.</title>
        <authorList>
            <person name="Qiao Z."/>
            <person name="Wang G."/>
        </authorList>
    </citation>
    <scope>NUCLEOTIDE SEQUENCE [LARGE SCALE GENOMIC DNA]</scope>
    <source>
        <strain evidence="7 8">QZX222</strain>
    </source>
</reference>
<protein>
    <recommendedName>
        <fullName evidence="2">DNA ligase (ATP)</fullName>
        <ecNumber evidence="2">6.5.1.1</ecNumber>
    </recommendedName>
</protein>
<evidence type="ECO:0000313" key="8">
    <source>
        <dbReference type="Proteomes" id="UP000245916"/>
    </source>
</evidence>
<evidence type="ECO:0000259" key="6">
    <source>
        <dbReference type="PROSITE" id="PS50160"/>
    </source>
</evidence>
<name>A0A2U2J196_9SPHN</name>
<evidence type="ECO:0000256" key="2">
    <source>
        <dbReference type="ARBA" id="ARBA00012727"/>
    </source>
</evidence>
<dbReference type="PANTHER" id="PTHR45674">
    <property type="entry name" value="DNA LIGASE 1/3 FAMILY MEMBER"/>
    <property type="match status" value="1"/>
</dbReference>
<dbReference type="AlphaFoldDB" id="A0A2U2J196"/>
<dbReference type="Gene3D" id="2.40.50.140">
    <property type="entry name" value="Nucleic acid-binding proteins"/>
    <property type="match status" value="1"/>
</dbReference>
<dbReference type="CDD" id="cd07970">
    <property type="entry name" value="OBF_DNA_ligase_LigC"/>
    <property type="match status" value="1"/>
</dbReference>
<dbReference type="NCBIfam" id="NF006078">
    <property type="entry name" value="PRK08224.1"/>
    <property type="match status" value="1"/>
</dbReference>
<evidence type="ECO:0000256" key="3">
    <source>
        <dbReference type="ARBA" id="ARBA00022598"/>
    </source>
</evidence>
<dbReference type="InterPro" id="IPR044117">
    <property type="entry name" value="OBF_LigC-like"/>
</dbReference>
<evidence type="ECO:0000256" key="5">
    <source>
        <dbReference type="SAM" id="MobiDB-lite"/>
    </source>
</evidence>
<dbReference type="InterPro" id="IPR044119">
    <property type="entry name" value="Adenylation_LigC-like"/>
</dbReference>
<dbReference type="Gene3D" id="3.30.470.30">
    <property type="entry name" value="DNA ligase/mRNA capping enzyme"/>
    <property type="match status" value="1"/>
</dbReference>
<keyword evidence="3 7" id="KW-0436">Ligase</keyword>
<dbReference type="SUPFAM" id="SSF50249">
    <property type="entry name" value="Nucleic acid-binding proteins"/>
    <property type="match status" value="1"/>
</dbReference>
<evidence type="ECO:0000313" key="7">
    <source>
        <dbReference type="EMBL" id="PWG02084.1"/>
    </source>
</evidence>